<dbReference type="Pfam" id="PF10551">
    <property type="entry name" value="MULE"/>
    <property type="match status" value="1"/>
</dbReference>
<feature type="region of interest" description="Disordered" evidence="5">
    <location>
        <begin position="228"/>
        <end position="254"/>
    </location>
</feature>
<proteinExistence type="predicted"/>
<feature type="compositionally biased region" description="Low complexity" evidence="5">
    <location>
        <begin position="1"/>
        <end position="39"/>
    </location>
</feature>
<dbReference type="Pfam" id="PF03101">
    <property type="entry name" value="FAR1"/>
    <property type="match status" value="1"/>
</dbReference>
<dbReference type="GO" id="GO:0008270">
    <property type="term" value="F:zinc ion binding"/>
    <property type="evidence" value="ECO:0007669"/>
    <property type="project" value="UniProtKB-KW"/>
</dbReference>
<evidence type="ECO:0000313" key="7">
    <source>
        <dbReference type="EMBL" id="CAD6268344.1"/>
    </source>
</evidence>
<feature type="domain" description="SWIM-type" evidence="6">
    <location>
        <begin position="755"/>
        <end position="791"/>
    </location>
</feature>
<dbReference type="PANTHER" id="PTHR47718">
    <property type="entry name" value="OS01G0519700 PROTEIN"/>
    <property type="match status" value="1"/>
</dbReference>
<dbReference type="InterPro" id="IPR006564">
    <property type="entry name" value="Znf_PMZ"/>
</dbReference>
<evidence type="ECO:0000256" key="5">
    <source>
        <dbReference type="SAM" id="MobiDB-lite"/>
    </source>
</evidence>
<dbReference type="AlphaFoldDB" id="A0A811REC9"/>
<protein>
    <recommendedName>
        <fullName evidence="6">SWIM-type domain-containing protein</fullName>
    </recommendedName>
</protein>
<dbReference type="InterPro" id="IPR007527">
    <property type="entry name" value="Znf_SWIM"/>
</dbReference>
<evidence type="ECO:0000256" key="2">
    <source>
        <dbReference type="ARBA" id="ARBA00022771"/>
    </source>
</evidence>
<keyword evidence="2 4" id="KW-0863">Zinc-finger</keyword>
<dbReference type="PANTHER" id="PTHR47718:SF17">
    <property type="entry name" value="PROTEIN FAR1-RELATED SEQUENCE 5-LIKE"/>
    <property type="match status" value="1"/>
</dbReference>
<dbReference type="EMBL" id="CAJGYO010000014">
    <property type="protein sequence ID" value="CAD6268344.1"/>
    <property type="molecule type" value="Genomic_DNA"/>
</dbReference>
<dbReference type="PROSITE" id="PS50966">
    <property type="entry name" value="ZF_SWIM"/>
    <property type="match status" value="1"/>
</dbReference>
<dbReference type="InterPro" id="IPR018289">
    <property type="entry name" value="MULE_transposase_dom"/>
</dbReference>
<feature type="region of interest" description="Disordered" evidence="5">
    <location>
        <begin position="880"/>
        <end position="924"/>
    </location>
</feature>
<name>A0A811REC9_9POAL</name>
<dbReference type="SMART" id="SM00575">
    <property type="entry name" value="ZnF_PMZ"/>
    <property type="match status" value="1"/>
</dbReference>
<evidence type="ECO:0000256" key="3">
    <source>
        <dbReference type="ARBA" id="ARBA00022833"/>
    </source>
</evidence>
<feature type="region of interest" description="Disordered" evidence="5">
    <location>
        <begin position="1"/>
        <end position="42"/>
    </location>
</feature>
<evidence type="ECO:0000256" key="1">
    <source>
        <dbReference type="ARBA" id="ARBA00022723"/>
    </source>
</evidence>
<evidence type="ECO:0000256" key="4">
    <source>
        <dbReference type="PROSITE-ProRule" id="PRU00325"/>
    </source>
</evidence>
<dbReference type="InterPro" id="IPR004330">
    <property type="entry name" value="FAR1_DNA_bnd_dom"/>
</dbReference>
<comment type="caution">
    <text evidence="7">The sequence shown here is derived from an EMBL/GenBank/DDBJ whole genome shotgun (WGS) entry which is preliminary data.</text>
</comment>
<keyword evidence="1" id="KW-0479">Metal-binding</keyword>
<keyword evidence="3" id="KW-0862">Zinc</keyword>
<accession>A0A811REC9</accession>
<sequence length="969" mass="110082">MADAAADPPDPTAAVPGDGGPSSSVFSPAASQSQAQALGPPSPFRLPAFRAVAQNSACGFCLSLPPSIPNPRAESPARRRRRAQPRCPRRAWAALGRRCAAWGPGWLRRAGAAPGQGQVGSGKQPGCWAWVGCWEAWGSGQRQQRSSLDRPEAGAEQLSWSGTLLILHWSSHQVCIQFLMEGTTIAIEIDGEAICLGSVEDNEQEAEENGEMQQIIYTAENGEQVAFDNQEQGREEDPAGNEEEDREHNSIIPSREELTEELQNKVAYSEEEAYRLYCDYGHRMGFSVRKGKQYYFTGTKTIRTKDYYCSKEGLKDDEQLTEANFNKPETRTNCKAMVRFRVDSEGQWRVIQIIPEHNHELVRPEEIHLLRSVRTLSVPKSGVLNAMVNAEIQAMHDSLHINEDGTECHSQLSIRSYTLLEPEECEALVGYFKRRSNEQGMFYWDVEVDQEGRMTNFFWRDGKSRVDYDSFGDVVIFDTSYRTNKYNMICAPFIGVNHHRQNVMFGCAFLLDESLTSYEWLFKSFLESVGGRPPKTIFTDQNEFISKAIEDVLPGTHHCLCQRLIEKNMLSHLGTINDSGTCHSLLIKCMRGCESEAEFDETWAMMHHEYNMQEHPWLTDLYQQRHKWCTTLHKDAFDGGIELMDRNEGLNNILSNIDDESTSLATFVLELDKIAGSWRETEPLEDIQCNQAAPECTVKHNRILQHAAEVYTHKVYKSLETDFLDGTGATSYQEVQCNETLYKFEFVLQSSPNVWVVFLNTSTMELSCTCKKFETMGVLCLHALNALGLKNVDRIPERYILNRWTKYARKGTYPFPVDEFAEQDRTEAASVYHNRAMWFVYDLLTKSKSHHNTRKLILDVLENGEKSLDNMCDLKRLHMNPLGKEKDGSRVEKRKKKSTKQEKHSRNVKQVVLPQPADPVFVDPPNQDQYFAAEDIASNSSVGRPYFYQEYSAYGAVQPPSQFGGGRNF</sequence>
<organism evidence="7 8">
    <name type="scientific">Miscanthus lutarioriparius</name>
    <dbReference type="NCBI Taxonomy" id="422564"/>
    <lineage>
        <taxon>Eukaryota</taxon>
        <taxon>Viridiplantae</taxon>
        <taxon>Streptophyta</taxon>
        <taxon>Embryophyta</taxon>
        <taxon>Tracheophyta</taxon>
        <taxon>Spermatophyta</taxon>
        <taxon>Magnoliopsida</taxon>
        <taxon>Liliopsida</taxon>
        <taxon>Poales</taxon>
        <taxon>Poaceae</taxon>
        <taxon>PACMAD clade</taxon>
        <taxon>Panicoideae</taxon>
        <taxon>Andropogonodae</taxon>
        <taxon>Andropogoneae</taxon>
        <taxon>Saccharinae</taxon>
        <taxon>Miscanthus</taxon>
    </lineage>
</organism>
<gene>
    <name evidence="7" type="ORF">NCGR_LOCUS51649</name>
</gene>
<keyword evidence="8" id="KW-1185">Reference proteome</keyword>
<evidence type="ECO:0000313" key="8">
    <source>
        <dbReference type="Proteomes" id="UP000604825"/>
    </source>
</evidence>
<dbReference type="Pfam" id="PF04434">
    <property type="entry name" value="SWIM"/>
    <property type="match status" value="1"/>
</dbReference>
<dbReference type="Proteomes" id="UP000604825">
    <property type="component" value="Unassembled WGS sequence"/>
</dbReference>
<evidence type="ECO:0000259" key="6">
    <source>
        <dbReference type="PROSITE" id="PS50966"/>
    </source>
</evidence>
<reference evidence="7" key="1">
    <citation type="submission" date="2020-10" db="EMBL/GenBank/DDBJ databases">
        <authorList>
            <person name="Han B."/>
            <person name="Lu T."/>
            <person name="Zhao Q."/>
            <person name="Huang X."/>
            <person name="Zhao Y."/>
        </authorList>
    </citation>
    <scope>NUCLEOTIDE SEQUENCE</scope>
</reference>
<dbReference type="OrthoDB" id="751756at2759"/>